<evidence type="ECO:0000313" key="1">
    <source>
        <dbReference type="EMBL" id="CAH9059952.1"/>
    </source>
</evidence>
<dbReference type="AlphaFoldDB" id="A0A9P0YIX5"/>
<keyword evidence="2" id="KW-1185">Reference proteome</keyword>
<accession>A0A9P0YIX5</accession>
<proteinExistence type="predicted"/>
<organism evidence="1 2">
    <name type="scientific">Cuscuta europaea</name>
    <name type="common">European dodder</name>
    <dbReference type="NCBI Taxonomy" id="41803"/>
    <lineage>
        <taxon>Eukaryota</taxon>
        <taxon>Viridiplantae</taxon>
        <taxon>Streptophyta</taxon>
        <taxon>Embryophyta</taxon>
        <taxon>Tracheophyta</taxon>
        <taxon>Spermatophyta</taxon>
        <taxon>Magnoliopsida</taxon>
        <taxon>eudicotyledons</taxon>
        <taxon>Gunneridae</taxon>
        <taxon>Pentapetalae</taxon>
        <taxon>asterids</taxon>
        <taxon>lamiids</taxon>
        <taxon>Solanales</taxon>
        <taxon>Convolvulaceae</taxon>
        <taxon>Cuscuteae</taxon>
        <taxon>Cuscuta</taxon>
        <taxon>Cuscuta subgen. Cuscuta</taxon>
    </lineage>
</organism>
<evidence type="ECO:0000313" key="2">
    <source>
        <dbReference type="Proteomes" id="UP001152484"/>
    </source>
</evidence>
<protein>
    <submittedName>
        <fullName evidence="1">Uncharacterized protein</fullName>
    </submittedName>
</protein>
<gene>
    <name evidence="1" type="ORF">CEURO_LOCUS1493</name>
</gene>
<dbReference type="EMBL" id="CAMAPE010000004">
    <property type="protein sequence ID" value="CAH9059952.1"/>
    <property type="molecule type" value="Genomic_DNA"/>
</dbReference>
<sequence>MAGMHPHQEYTTSTAYLFLSYSNNVRHELMMKVTLCMPLIFVSDEQGLVVESPRLLVRLPLQNRPGMVCAKLGSKFYFLGGEKRDVLVGDNRILVGDKNVESNLEYENKVDDKKIGTNLC</sequence>
<name>A0A9P0YIX5_CUSEU</name>
<comment type="caution">
    <text evidence="1">The sequence shown here is derived from an EMBL/GenBank/DDBJ whole genome shotgun (WGS) entry which is preliminary data.</text>
</comment>
<dbReference type="Proteomes" id="UP001152484">
    <property type="component" value="Unassembled WGS sequence"/>
</dbReference>
<reference evidence="1" key="1">
    <citation type="submission" date="2022-07" db="EMBL/GenBank/DDBJ databases">
        <authorList>
            <person name="Macas J."/>
            <person name="Novak P."/>
            <person name="Neumann P."/>
        </authorList>
    </citation>
    <scope>NUCLEOTIDE SEQUENCE</scope>
</reference>